<protein>
    <submittedName>
        <fullName evidence="2">Phage antirepressor protein</fullName>
    </submittedName>
</protein>
<dbReference type="Pfam" id="PF02498">
    <property type="entry name" value="Bro-N"/>
    <property type="match status" value="1"/>
</dbReference>
<proteinExistence type="predicted"/>
<dbReference type="PROSITE" id="PS51750">
    <property type="entry name" value="BRO_N"/>
    <property type="match status" value="1"/>
</dbReference>
<name>A0ABS0MV17_PSELU</name>
<dbReference type="EMBL" id="JADTXM010000012">
    <property type="protein sequence ID" value="MBH3440544.1"/>
    <property type="molecule type" value="Genomic_DNA"/>
</dbReference>
<dbReference type="SMART" id="SM01040">
    <property type="entry name" value="Bro-N"/>
    <property type="match status" value="1"/>
</dbReference>
<gene>
    <name evidence="2" type="ORF">I5Q09_17820</name>
</gene>
<reference evidence="2 3" key="1">
    <citation type="submission" date="2020-11" db="EMBL/GenBank/DDBJ databases">
        <title>Enhanced detection system for hospital associated transmission using whole genome sequencing surveillance.</title>
        <authorList>
            <person name="Harrison L.H."/>
            <person name="Van Tyne D."/>
            <person name="Marsh J.W."/>
            <person name="Griffith M.P."/>
            <person name="Snyder D.J."/>
            <person name="Cooper V.S."/>
            <person name="Mustapha M."/>
        </authorList>
    </citation>
    <scope>NUCLEOTIDE SEQUENCE [LARGE SCALE GENOMIC DNA]</scope>
    <source>
        <strain evidence="2 3">PSB00013</strain>
    </source>
</reference>
<sequence>MSNSSTAVSNVIPFDFESRQVRTVIIEDQPWFVAKDVLASLEYAESSNPARVMDHVPEQWKGVNPIHTLGGLQKLLMISEQGLYFFVCRSDKPKALPFQMWLAGDVLPAIRKHGRYEDKDNQLPTLIGQTIGTDGFHMLGAVIKGKVVGLPKSAQRRATMKIWAQTHVAFGVRSAADIPADKLDAARNFIAAYVLEGEYLPKEEGKGVLLNDHDLYKVWYVCRRFQNLNDIRKRTDLCRTLSALGSPIGKDMIDHFKDGGQAVTDLFDRFGVEMDAAAQRLGVNQYCDQARAVA</sequence>
<evidence type="ECO:0000313" key="3">
    <source>
        <dbReference type="Proteomes" id="UP000638986"/>
    </source>
</evidence>
<evidence type="ECO:0000259" key="1">
    <source>
        <dbReference type="PROSITE" id="PS51750"/>
    </source>
</evidence>
<feature type="domain" description="Bro-N" evidence="1">
    <location>
        <begin position="5"/>
        <end position="114"/>
    </location>
</feature>
<comment type="caution">
    <text evidence="2">The sequence shown here is derived from an EMBL/GenBank/DDBJ whole genome shotgun (WGS) entry which is preliminary data.</text>
</comment>
<dbReference type="PANTHER" id="PTHR36180:SF2">
    <property type="entry name" value="BRO FAMILY PROTEIN"/>
    <property type="match status" value="1"/>
</dbReference>
<evidence type="ECO:0000313" key="2">
    <source>
        <dbReference type="EMBL" id="MBH3440544.1"/>
    </source>
</evidence>
<dbReference type="Proteomes" id="UP000638986">
    <property type="component" value="Unassembled WGS sequence"/>
</dbReference>
<dbReference type="InterPro" id="IPR003497">
    <property type="entry name" value="BRO_N_domain"/>
</dbReference>
<organism evidence="2 3">
    <name type="scientific">Pseudomonas luteola</name>
    <dbReference type="NCBI Taxonomy" id="47886"/>
    <lineage>
        <taxon>Bacteria</taxon>
        <taxon>Pseudomonadati</taxon>
        <taxon>Pseudomonadota</taxon>
        <taxon>Gammaproteobacteria</taxon>
        <taxon>Pseudomonadales</taxon>
        <taxon>Pseudomonadaceae</taxon>
        <taxon>Pseudomonas</taxon>
    </lineage>
</organism>
<accession>A0ABS0MV17</accession>
<dbReference type="PANTHER" id="PTHR36180">
    <property type="entry name" value="DNA-BINDING PROTEIN-RELATED-RELATED"/>
    <property type="match status" value="1"/>
</dbReference>